<proteinExistence type="predicted"/>
<evidence type="ECO:0000313" key="2">
    <source>
        <dbReference type="EMBL" id="JAD40753.1"/>
    </source>
</evidence>
<accession>A0A0A8ZSU6</accession>
<reference evidence="2" key="1">
    <citation type="submission" date="2014-09" db="EMBL/GenBank/DDBJ databases">
        <authorList>
            <person name="Magalhaes I.L.F."/>
            <person name="Oliveira U."/>
            <person name="Santos F.R."/>
            <person name="Vidigal T.H.D.A."/>
            <person name="Brescovit A.D."/>
            <person name="Santos A.J."/>
        </authorList>
    </citation>
    <scope>NUCLEOTIDE SEQUENCE</scope>
    <source>
        <tissue evidence="2">Shoot tissue taken approximately 20 cm above the soil surface</tissue>
    </source>
</reference>
<organism evidence="2">
    <name type="scientific">Arundo donax</name>
    <name type="common">Giant reed</name>
    <name type="synonym">Donax arundinaceus</name>
    <dbReference type="NCBI Taxonomy" id="35708"/>
    <lineage>
        <taxon>Eukaryota</taxon>
        <taxon>Viridiplantae</taxon>
        <taxon>Streptophyta</taxon>
        <taxon>Embryophyta</taxon>
        <taxon>Tracheophyta</taxon>
        <taxon>Spermatophyta</taxon>
        <taxon>Magnoliopsida</taxon>
        <taxon>Liliopsida</taxon>
        <taxon>Poales</taxon>
        <taxon>Poaceae</taxon>
        <taxon>PACMAD clade</taxon>
        <taxon>Arundinoideae</taxon>
        <taxon>Arundineae</taxon>
        <taxon>Arundo</taxon>
    </lineage>
</organism>
<name>A0A0A8ZSU6_ARUDO</name>
<feature type="region of interest" description="Disordered" evidence="1">
    <location>
        <begin position="1"/>
        <end position="61"/>
    </location>
</feature>
<protein>
    <submittedName>
        <fullName evidence="2">Uncharacterized protein</fullName>
    </submittedName>
</protein>
<evidence type="ECO:0000256" key="1">
    <source>
        <dbReference type="SAM" id="MobiDB-lite"/>
    </source>
</evidence>
<dbReference type="EMBL" id="GBRH01257142">
    <property type="protein sequence ID" value="JAD40753.1"/>
    <property type="molecule type" value="Transcribed_RNA"/>
</dbReference>
<sequence>MPRSCRRGGTHSGSAPTQRPPRSPRTRRRGGTGGAAATPPPPSRRTDCSAGTRPTPSAPCL</sequence>
<dbReference type="AlphaFoldDB" id="A0A0A8ZSU6"/>
<reference evidence="2" key="2">
    <citation type="journal article" date="2015" name="Data Brief">
        <title>Shoot transcriptome of the giant reed, Arundo donax.</title>
        <authorList>
            <person name="Barrero R.A."/>
            <person name="Guerrero F.D."/>
            <person name="Moolhuijzen P."/>
            <person name="Goolsby J.A."/>
            <person name="Tidwell J."/>
            <person name="Bellgard S.E."/>
            <person name="Bellgard M.I."/>
        </authorList>
    </citation>
    <scope>NUCLEOTIDE SEQUENCE</scope>
    <source>
        <tissue evidence="2">Shoot tissue taken approximately 20 cm above the soil surface</tissue>
    </source>
</reference>